<dbReference type="InterPro" id="IPR042265">
    <property type="entry name" value="DPH1/DPH2_3"/>
</dbReference>
<evidence type="ECO:0000256" key="4">
    <source>
        <dbReference type="ARBA" id="ARBA00012221"/>
    </source>
</evidence>
<feature type="region of interest" description="Disordered" evidence="16">
    <location>
        <begin position="1"/>
        <end position="42"/>
    </location>
</feature>
<feature type="compositionally biased region" description="Polar residues" evidence="16">
    <location>
        <begin position="286"/>
        <end position="300"/>
    </location>
</feature>
<sequence length="532" mass="57732">MADQSPLSASSSKPAPKDASKPRKRFVGKSTRTPGKGGAASTSAMLSHQIPADILEDPLLNEAIKQLPSNYSFEIHKTIHQIMKYGSKMVALQMPEGLLMFACTIADIVERFTDALTVIMGDVTYGACCIDDYTALALGCDMMVHYGHSCLVPIDTTAIRTLYVFVEIGVDNTHLAQTIRANFPAGRAQFQKQILEAEEQTETAPAGTILAGVARLRLEGPSAVDIHPAEALVSESSALKTKLALVSTIQFVSAVQKLHEDLSADLPPEKSSVPSAPRPAGFLTAASDTSSQANTDDNKSIQLHSGQYETIIPRSKPLSPGEILGCTAPRLPPDVDALLYVGDGRFHLESIMIANPTVPAFRYDPYSKKLTRERYDHEQMKSVRMNAVRSARASISQSGAQTPLWGVVLGTLGRQGNFKQLQYIMEQLSTHSIPIPFMPILISELSPAKLSLFPPSHMSAFVQTSCPRLSIDWGYAFDKPLLSPYEASVTVGSRKGWWEDNEQKGEVYPMDFYEATGESAKARKMGAGGLTA</sequence>
<gene>
    <name evidence="17" type="ORF">M407DRAFT_68543</name>
</gene>
<accession>A0A0C3QH12</accession>
<evidence type="ECO:0000313" key="18">
    <source>
        <dbReference type="Proteomes" id="UP000054248"/>
    </source>
</evidence>
<keyword evidence="10" id="KW-0411">Iron-sulfur</keyword>
<dbReference type="Gene3D" id="3.40.50.11850">
    <property type="entry name" value="Diphthamide synthesis DPH1/DPH2 domain 2"/>
    <property type="match status" value="1"/>
</dbReference>
<dbReference type="PIRSF" id="PIRSF004967">
    <property type="entry name" value="DPH1"/>
    <property type="match status" value="1"/>
</dbReference>
<dbReference type="NCBIfam" id="TIGR00322">
    <property type="entry name" value="diphth2_R"/>
    <property type="match status" value="2"/>
</dbReference>
<evidence type="ECO:0000256" key="9">
    <source>
        <dbReference type="ARBA" id="ARBA00023004"/>
    </source>
</evidence>
<dbReference type="AlphaFoldDB" id="A0A0C3QH12"/>
<organism evidence="17 18">
    <name type="scientific">Tulasnella calospora MUT 4182</name>
    <dbReference type="NCBI Taxonomy" id="1051891"/>
    <lineage>
        <taxon>Eukaryota</taxon>
        <taxon>Fungi</taxon>
        <taxon>Dikarya</taxon>
        <taxon>Basidiomycota</taxon>
        <taxon>Agaricomycotina</taxon>
        <taxon>Agaricomycetes</taxon>
        <taxon>Cantharellales</taxon>
        <taxon>Tulasnellaceae</taxon>
        <taxon>Tulasnella</taxon>
    </lineage>
</organism>
<reference evidence="17 18" key="1">
    <citation type="submission" date="2014-04" db="EMBL/GenBank/DDBJ databases">
        <authorList>
            <consortium name="DOE Joint Genome Institute"/>
            <person name="Kuo A."/>
            <person name="Girlanda M."/>
            <person name="Perotto S."/>
            <person name="Kohler A."/>
            <person name="Nagy L.G."/>
            <person name="Floudas D."/>
            <person name="Copeland A."/>
            <person name="Barry K.W."/>
            <person name="Cichocki N."/>
            <person name="Veneault-Fourrey C."/>
            <person name="LaButti K."/>
            <person name="Lindquist E.A."/>
            <person name="Lipzen A."/>
            <person name="Lundell T."/>
            <person name="Morin E."/>
            <person name="Murat C."/>
            <person name="Sun H."/>
            <person name="Tunlid A."/>
            <person name="Henrissat B."/>
            <person name="Grigoriev I.V."/>
            <person name="Hibbett D.S."/>
            <person name="Martin F."/>
            <person name="Nordberg H.P."/>
            <person name="Cantor M.N."/>
            <person name="Hua S.X."/>
        </authorList>
    </citation>
    <scope>NUCLEOTIDE SEQUENCE [LARGE SCALE GENOMIC DNA]</scope>
    <source>
        <strain evidence="17 18">MUT 4182</strain>
    </source>
</reference>
<keyword evidence="7" id="KW-0949">S-adenosyl-L-methionine</keyword>
<dbReference type="GO" id="GO:0046872">
    <property type="term" value="F:metal ion binding"/>
    <property type="evidence" value="ECO:0007669"/>
    <property type="project" value="UniProtKB-KW"/>
</dbReference>
<dbReference type="SFLD" id="SFLDS00032">
    <property type="entry name" value="Radical_SAM_3-amino-3-carboxyp"/>
    <property type="match status" value="1"/>
</dbReference>
<dbReference type="STRING" id="1051891.A0A0C3QH12"/>
<proteinExistence type="inferred from homology"/>
<dbReference type="OrthoDB" id="1649088at2759"/>
<feature type="region of interest" description="Disordered" evidence="16">
    <location>
        <begin position="265"/>
        <end position="300"/>
    </location>
</feature>
<dbReference type="EC" id="2.5.1.108" evidence="4"/>
<evidence type="ECO:0000256" key="1">
    <source>
        <dbReference type="ARBA" id="ARBA00001966"/>
    </source>
</evidence>
<dbReference type="PANTHER" id="PTHR10762">
    <property type="entry name" value="DIPHTHAMIDE BIOSYNTHESIS PROTEIN"/>
    <property type="match status" value="1"/>
</dbReference>
<dbReference type="InterPro" id="IPR042263">
    <property type="entry name" value="DPH1/DPH2_1"/>
</dbReference>
<keyword evidence="9" id="KW-0408">Iron</keyword>
<evidence type="ECO:0000256" key="3">
    <source>
        <dbReference type="ARBA" id="ARBA00010173"/>
    </source>
</evidence>
<evidence type="ECO:0000256" key="7">
    <source>
        <dbReference type="ARBA" id="ARBA00022691"/>
    </source>
</evidence>
<evidence type="ECO:0000256" key="14">
    <source>
        <dbReference type="ARBA" id="ARBA00048403"/>
    </source>
</evidence>
<evidence type="ECO:0000256" key="8">
    <source>
        <dbReference type="ARBA" id="ARBA00022723"/>
    </source>
</evidence>
<dbReference type="GO" id="GO:0017183">
    <property type="term" value="P:protein histidyl modification to diphthamide"/>
    <property type="evidence" value="ECO:0007669"/>
    <property type="project" value="UniProtKB-UniPathway"/>
</dbReference>
<dbReference type="InterPro" id="IPR016435">
    <property type="entry name" value="DPH1/DPH2"/>
</dbReference>
<dbReference type="EMBL" id="KN822966">
    <property type="protein sequence ID" value="KIO31050.1"/>
    <property type="molecule type" value="Genomic_DNA"/>
</dbReference>
<comment type="cofactor">
    <cofactor evidence="1">
        <name>[4Fe-4S] cluster</name>
        <dbReference type="ChEBI" id="CHEBI:49883"/>
    </cofactor>
</comment>
<dbReference type="Gene3D" id="3.40.50.11860">
    <property type="entry name" value="Diphthamide synthesis DPH1/DPH2 domain 3"/>
    <property type="match status" value="1"/>
</dbReference>
<comment type="catalytic activity">
    <reaction evidence="14">
        <text>L-histidyl-[translation elongation factor 2] + S-adenosyl-L-methionine = 2-[(3S)-amino-3-carboxypropyl]-L-histidyl-[translation elongation factor 2] + S-methyl-5'-thioadenosine + H(+)</text>
        <dbReference type="Rhea" id="RHEA:36783"/>
        <dbReference type="Rhea" id="RHEA-COMP:9748"/>
        <dbReference type="Rhea" id="RHEA-COMP:9749"/>
        <dbReference type="ChEBI" id="CHEBI:15378"/>
        <dbReference type="ChEBI" id="CHEBI:17509"/>
        <dbReference type="ChEBI" id="CHEBI:29979"/>
        <dbReference type="ChEBI" id="CHEBI:59789"/>
        <dbReference type="ChEBI" id="CHEBI:73995"/>
        <dbReference type="EC" id="2.5.1.108"/>
    </reaction>
</comment>
<protein>
    <recommendedName>
        <fullName evidence="5">2-(3-amino-3-carboxypropyl)histidine synthase subunit 1</fullName>
        <ecNumber evidence="4">2.5.1.108</ecNumber>
    </recommendedName>
    <alternativeName>
        <fullName evidence="12">Diphthamide biosynthesis protein 1</fullName>
    </alternativeName>
    <alternativeName>
        <fullName evidence="13">Diphtheria toxin resistance protein 1</fullName>
    </alternativeName>
    <alternativeName>
        <fullName evidence="11">S-adenosyl-L-methionine:L-histidine 3-amino-3-carboxypropyltransferase 1</fullName>
    </alternativeName>
</protein>
<dbReference type="HOGENOM" id="CLU_037146_1_1_1"/>
<keyword evidence="6" id="KW-0808">Transferase</keyword>
<evidence type="ECO:0000256" key="6">
    <source>
        <dbReference type="ARBA" id="ARBA00022679"/>
    </source>
</evidence>
<dbReference type="Proteomes" id="UP000054248">
    <property type="component" value="Unassembled WGS sequence"/>
</dbReference>
<dbReference type="Gene3D" id="3.40.50.11840">
    <property type="entry name" value="Diphthamide synthesis DPH1/DPH2 domain 1"/>
    <property type="match status" value="1"/>
</dbReference>
<evidence type="ECO:0000256" key="15">
    <source>
        <dbReference type="ARBA" id="ARBA00060338"/>
    </source>
</evidence>
<evidence type="ECO:0000256" key="12">
    <source>
        <dbReference type="ARBA" id="ARBA00032574"/>
    </source>
</evidence>
<evidence type="ECO:0000256" key="11">
    <source>
        <dbReference type="ARBA" id="ARBA00031690"/>
    </source>
</evidence>
<dbReference type="UniPathway" id="UPA00559"/>
<keyword evidence="8" id="KW-0479">Metal-binding</keyword>
<comment type="pathway">
    <text evidence="2">Protein modification; peptidyl-diphthamide biosynthesis.</text>
</comment>
<keyword evidence="18" id="KW-1185">Reference proteome</keyword>
<dbReference type="InterPro" id="IPR042264">
    <property type="entry name" value="DPH1/DPH2_2"/>
</dbReference>
<evidence type="ECO:0000313" key="17">
    <source>
        <dbReference type="EMBL" id="KIO31050.1"/>
    </source>
</evidence>
<comment type="similarity">
    <text evidence="3">Belongs to the DPH1/DPH2 family. DPH1 subfamily.</text>
</comment>
<feature type="compositionally biased region" description="Low complexity" evidence="16">
    <location>
        <begin position="1"/>
        <end position="14"/>
    </location>
</feature>
<dbReference type="GO" id="GO:0051536">
    <property type="term" value="F:iron-sulfur cluster binding"/>
    <property type="evidence" value="ECO:0007669"/>
    <property type="project" value="UniProtKB-KW"/>
</dbReference>
<evidence type="ECO:0000256" key="2">
    <source>
        <dbReference type="ARBA" id="ARBA00005156"/>
    </source>
</evidence>
<comment type="function">
    <text evidence="15">Catalyzes the first step of diphthamide biosynthesis, a post-translational modification of histidine which occurs in elongation factor 2. DPH1 and DPH2 transfer a 3-amino-3-carboxypropyl (ACP) group from S-adenosyl-L-methionine (SAM) to a histidine residue, the reaction is assisted by a reduction system comprising DPH3 and a NADH-dependent reductase, predominantly CBR1.</text>
</comment>
<evidence type="ECO:0000256" key="10">
    <source>
        <dbReference type="ARBA" id="ARBA00023014"/>
    </source>
</evidence>
<reference evidence="18" key="2">
    <citation type="submission" date="2015-01" db="EMBL/GenBank/DDBJ databases">
        <title>Evolutionary Origins and Diversification of the Mycorrhizal Mutualists.</title>
        <authorList>
            <consortium name="DOE Joint Genome Institute"/>
            <consortium name="Mycorrhizal Genomics Consortium"/>
            <person name="Kohler A."/>
            <person name="Kuo A."/>
            <person name="Nagy L.G."/>
            <person name="Floudas D."/>
            <person name="Copeland A."/>
            <person name="Barry K.W."/>
            <person name="Cichocki N."/>
            <person name="Veneault-Fourrey C."/>
            <person name="LaButti K."/>
            <person name="Lindquist E.A."/>
            <person name="Lipzen A."/>
            <person name="Lundell T."/>
            <person name="Morin E."/>
            <person name="Murat C."/>
            <person name="Riley R."/>
            <person name="Ohm R."/>
            <person name="Sun H."/>
            <person name="Tunlid A."/>
            <person name="Henrissat B."/>
            <person name="Grigoriev I.V."/>
            <person name="Hibbett D.S."/>
            <person name="Martin F."/>
        </authorList>
    </citation>
    <scope>NUCLEOTIDE SEQUENCE [LARGE SCALE GENOMIC DNA]</scope>
    <source>
        <strain evidence="18">MUT 4182</strain>
    </source>
</reference>
<dbReference type="InterPro" id="IPR035435">
    <property type="entry name" value="DPH1/DPH2_euk_archaea"/>
</dbReference>
<dbReference type="PANTHER" id="PTHR10762:SF1">
    <property type="entry name" value="2-(3-AMINO-3-CARBOXYPROPYL)HISTIDINE SYNTHASE SUBUNIT 1"/>
    <property type="match status" value="1"/>
</dbReference>
<dbReference type="FunFam" id="3.40.50.11840:FF:000001">
    <property type="entry name" value="2-(3-amino-3-carboxypropyl)histidine synthase subunit 1"/>
    <property type="match status" value="1"/>
</dbReference>
<dbReference type="Pfam" id="PF01866">
    <property type="entry name" value="Diphthamide_syn"/>
    <property type="match status" value="2"/>
</dbReference>
<evidence type="ECO:0000256" key="5">
    <source>
        <dbReference type="ARBA" id="ARBA00021915"/>
    </source>
</evidence>
<dbReference type="GO" id="GO:0090560">
    <property type="term" value="F:2-(3-amino-3-carboxypropyl)histidine synthase activity"/>
    <property type="evidence" value="ECO:0007669"/>
    <property type="project" value="UniProtKB-EC"/>
</dbReference>
<evidence type="ECO:0000256" key="13">
    <source>
        <dbReference type="ARBA" id="ARBA00032789"/>
    </source>
</evidence>
<evidence type="ECO:0000256" key="16">
    <source>
        <dbReference type="SAM" id="MobiDB-lite"/>
    </source>
</evidence>
<name>A0A0C3QH12_9AGAM</name>